<name>A0A1T4V7V0_9FIRM</name>
<evidence type="ECO:0000313" key="2">
    <source>
        <dbReference type="EMBL" id="SKA60942.1"/>
    </source>
</evidence>
<evidence type="ECO:0000313" key="3">
    <source>
        <dbReference type="Proteomes" id="UP000190814"/>
    </source>
</evidence>
<evidence type="ECO:0000259" key="1">
    <source>
        <dbReference type="Pfam" id="PF13470"/>
    </source>
</evidence>
<dbReference type="EMBL" id="FUXZ01000003">
    <property type="protein sequence ID" value="SKA60942.1"/>
    <property type="molecule type" value="Genomic_DNA"/>
</dbReference>
<dbReference type="InterPro" id="IPR002716">
    <property type="entry name" value="PIN_dom"/>
</dbReference>
<feature type="domain" description="PIN" evidence="1">
    <location>
        <begin position="12"/>
        <end position="120"/>
    </location>
</feature>
<reference evidence="2 3" key="1">
    <citation type="submission" date="2017-02" db="EMBL/GenBank/DDBJ databases">
        <authorList>
            <person name="Peterson S.W."/>
        </authorList>
    </citation>
    <scope>NUCLEOTIDE SEQUENCE [LARGE SCALE GENOMIC DNA]</scope>
    <source>
        <strain evidence="2 3">ATCC 35992</strain>
    </source>
</reference>
<sequence>MEKNIHLKVFAVVDTNVLISSVLSNGAPHDILELIQNQNVIPVFDKRMLNEYYKVFHYDSFKGLDEDIIVNVLYDVISNGIMVNDIEHTKMVLKDKDDIPFFEVKENSKEFSTYLVTGNLKHYPKDAFIIDSRMFLSIIGYLDRFVGNRFVYEENIKRIIETNVIKPKYSLGKEMLNDIFCIKEKLFINEEYFNKSINSDEPIKNKGKSR</sequence>
<organism evidence="2 3">
    <name type="scientific">Eubacterium uniforme</name>
    <dbReference type="NCBI Taxonomy" id="39495"/>
    <lineage>
        <taxon>Bacteria</taxon>
        <taxon>Bacillati</taxon>
        <taxon>Bacillota</taxon>
        <taxon>Clostridia</taxon>
        <taxon>Eubacteriales</taxon>
        <taxon>Eubacteriaceae</taxon>
        <taxon>Eubacterium</taxon>
    </lineage>
</organism>
<dbReference type="InterPro" id="IPR002850">
    <property type="entry name" value="PIN_toxin-like"/>
</dbReference>
<dbReference type="Proteomes" id="UP000190814">
    <property type="component" value="Unassembled WGS sequence"/>
</dbReference>
<protein>
    <submittedName>
        <fullName evidence="2">Putative toxin-antitoxin system toxin component, PIN family</fullName>
    </submittedName>
</protein>
<dbReference type="AlphaFoldDB" id="A0A1T4V7V0"/>
<keyword evidence="3" id="KW-1185">Reference proteome</keyword>
<accession>A0A1T4V7V0</accession>
<dbReference type="STRING" id="39495.SAMN02745111_00306"/>
<proteinExistence type="predicted"/>
<dbReference type="NCBIfam" id="TIGR00305">
    <property type="entry name" value="putative toxin-antitoxin system toxin component, PIN family"/>
    <property type="match status" value="1"/>
</dbReference>
<dbReference type="Pfam" id="PF13470">
    <property type="entry name" value="PIN_3"/>
    <property type="match status" value="1"/>
</dbReference>
<gene>
    <name evidence="2" type="ORF">SAMN02745111_00306</name>
</gene>